<evidence type="ECO:0000313" key="2">
    <source>
        <dbReference type="EMBL" id="CAG7561973.1"/>
    </source>
</evidence>
<organism evidence="2 3">
    <name type="scientific">Fusarium equiseti</name>
    <name type="common">Fusarium scirpi</name>
    <dbReference type="NCBI Taxonomy" id="61235"/>
    <lineage>
        <taxon>Eukaryota</taxon>
        <taxon>Fungi</taxon>
        <taxon>Dikarya</taxon>
        <taxon>Ascomycota</taxon>
        <taxon>Pezizomycotina</taxon>
        <taxon>Sordariomycetes</taxon>
        <taxon>Hypocreomycetidae</taxon>
        <taxon>Hypocreales</taxon>
        <taxon>Nectriaceae</taxon>
        <taxon>Fusarium</taxon>
        <taxon>Fusarium incarnatum-equiseti species complex</taxon>
    </lineage>
</organism>
<sequence>MSSKSYAGRQVFELLSDNRLRLSMVFVGNIEKALDLSDFGVEKTTDAPLAGDAIIGAIRTCRGMVGLPTDHELTEEPVTSRDKLFRERILTDCYFYDTRGYQQWKNGSPSLEEKPTDTLHGGHA</sequence>
<protein>
    <submittedName>
        <fullName evidence="2">Uncharacterized protein</fullName>
    </submittedName>
</protein>
<comment type="caution">
    <text evidence="2">The sequence shown here is derived from an EMBL/GenBank/DDBJ whole genome shotgun (WGS) entry which is preliminary data.</text>
</comment>
<dbReference type="EMBL" id="CAJSTJ010000145">
    <property type="protein sequence ID" value="CAG7561973.1"/>
    <property type="molecule type" value="Genomic_DNA"/>
</dbReference>
<evidence type="ECO:0000313" key="3">
    <source>
        <dbReference type="Proteomes" id="UP000693738"/>
    </source>
</evidence>
<feature type="region of interest" description="Disordered" evidence="1">
    <location>
        <begin position="105"/>
        <end position="124"/>
    </location>
</feature>
<evidence type="ECO:0000256" key="1">
    <source>
        <dbReference type="SAM" id="MobiDB-lite"/>
    </source>
</evidence>
<gene>
    <name evidence="2" type="ORF">FEQUK3_LOCUS7681</name>
</gene>
<name>A0A8J2J7I0_FUSEQ</name>
<reference evidence="2" key="1">
    <citation type="submission" date="2021-05" db="EMBL/GenBank/DDBJ databases">
        <authorList>
            <person name="Khan N."/>
        </authorList>
    </citation>
    <scope>NUCLEOTIDE SEQUENCE</scope>
</reference>
<dbReference type="AlphaFoldDB" id="A0A8J2J7I0"/>
<dbReference type="Proteomes" id="UP000693738">
    <property type="component" value="Unassembled WGS sequence"/>
</dbReference>
<proteinExistence type="predicted"/>
<accession>A0A8J2J7I0</accession>